<name>A0A562V304_9ACTN</name>
<feature type="domain" description="FAD-binding" evidence="4">
    <location>
        <begin position="2"/>
        <end position="340"/>
    </location>
</feature>
<evidence type="ECO:0000256" key="3">
    <source>
        <dbReference type="ARBA" id="ARBA00022827"/>
    </source>
</evidence>
<keyword evidence="2" id="KW-0285">Flavoprotein</keyword>
<dbReference type="Pfam" id="PF01494">
    <property type="entry name" value="FAD_binding_3"/>
    <property type="match status" value="1"/>
</dbReference>
<dbReference type="InterPro" id="IPR036188">
    <property type="entry name" value="FAD/NAD-bd_sf"/>
</dbReference>
<comment type="cofactor">
    <cofactor evidence="1">
        <name>FAD</name>
        <dbReference type="ChEBI" id="CHEBI:57692"/>
    </cofactor>
</comment>
<gene>
    <name evidence="5" type="ORF">LX16_2942</name>
</gene>
<evidence type="ECO:0000259" key="4">
    <source>
        <dbReference type="Pfam" id="PF01494"/>
    </source>
</evidence>
<keyword evidence="6" id="KW-1185">Reference proteome</keyword>
<dbReference type="Proteomes" id="UP000321617">
    <property type="component" value="Unassembled WGS sequence"/>
</dbReference>
<dbReference type="RefSeq" id="WP_147139106.1">
    <property type="nucleotide sequence ID" value="NZ_BAABIJ010000002.1"/>
</dbReference>
<dbReference type="AlphaFoldDB" id="A0A562V304"/>
<dbReference type="GO" id="GO:0071949">
    <property type="term" value="F:FAD binding"/>
    <property type="evidence" value="ECO:0007669"/>
    <property type="project" value="InterPro"/>
</dbReference>
<dbReference type="PRINTS" id="PR00420">
    <property type="entry name" value="RNGMNOXGNASE"/>
</dbReference>
<dbReference type="PANTHER" id="PTHR43004">
    <property type="entry name" value="TRK SYSTEM POTASSIUM UPTAKE PROTEIN"/>
    <property type="match status" value="1"/>
</dbReference>
<dbReference type="EMBL" id="VLLL01000006">
    <property type="protein sequence ID" value="TWJ12187.1"/>
    <property type="molecule type" value="Genomic_DNA"/>
</dbReference>
<dbReference type="InterPro" id="IPR050641">
    <property type="entry name" value="RIFMO-like"/>
</dbReference>
<sequence>MTAVLVVGAGPVGLTAAVSLAAQGVAVRLIDRADGPAATSRANILHARGTEVLRRLGALGDLPRRSVAPMGMTMYVKERPISTMRFNPIEGESVQALFVSQADVETALRDRFAALGGTVEWGRELVSLTPGSDEVAITTADGEHLRARYLIGADGSHSTVRAKAGIDFPGTSVVERFLLADVHADWAQTRENSAGWFHRDGILLAMPMPDETGRLWRLMGDVPADDRRWSDADIIAGFDAMMRERAGHTDFRLHDPVWTSVFQIHRRLAETYRRGRVLLAGDAAHIHSPMGGQGMLTGIGDAENLAWKLALVLDGTAGPGLLDTYQAERRPIAEEVLRRTTGNTRLLVGESAAGRLLRDRVIVPLMNLPAVQRQGTKVASQLWTTYRGGPLGGRASGAGIRPGDRVPDRDCLHDGERVRLHDALGDAWVLSATPQAADELSPVAVARLGDRVRIRRPVTPEPAMLIRPDGHLAWRGDRAAGMAQWLDEALHVTGGS</sequence>
<dbReference type="Gene3D" id="3.40.30.120">
    <property type="match status" value="1"/>
</dbReference>
<reference evidence="5 6" key="1">
    <citation type="journal article" date="2013" name="Stand. Genomic Sci.">
        <title>Genomic Encyclopedia of Type Strains, Phase I: The one thousand microbial genomes (KMG-I) project.</title>
        <authorList>
            <person name="Kyrpides N.C."/>
            <person name="Woyke T."/>
            <person name="Eisen J.A."/>
            <person name="Garrity G."/>
            <person name="Lilburn T.G."/>
            <person name="Beck B.J."/>
            <person name="Whitman W.B."/>
            <person name="Hugenholtz P."/>
            <person name="Klenk H.P."/>
        </authorList>
    </citation>
    <scope>NUCLEOTIDE SEQUENCE [LARGE SCALE GENOMIC DNA]</scope>
    <source>
        <strain evidence="5 6">DSM 45044</strain>
    </source>
</reference>
<keyword evidence="3" id="KW-0274">FAD</keyword>
<dbReference type="GO" id="GO:0016709">
    <property type="term" value="F:oxidoreductase activity, acting on paired donors, with incorporation or reduction of molecular oxygen, NAD(P)H as one donor, and incorporation of one atom of oxygen"/>
    <property type="evidence" value="ECO:0007669"/>
    <property type="project" value="UniProtKB-ARBA"/>
</dbReference>
<evidence type="ECO:0000256" key="2">
    <source>
        <dbReference type="ARBA" id="ARBA00022630"/>
    </source>
</evidence>
<dbReference type="SUPFAM" id="SSF51905">
    <property type="entry name" value="FAD/NAD(P)-binding domain"/>
    <property type="match status" value="1"/>
</dbReference>
<dbReference type="Gene3D" id="3.50.50.60">
    <property type="entry name" value="FAD/NAD(P)-binding domain"/>
    <property type="match status" value="1"/>
</dbReference>
<evidence type="ECO:0000313" key="6">
    <source>
        <dbReference type="Proteomes" id="UP000321617"/>
    </source>
</evidence>
<proteinExistence type="predicted"/>
<protein>
    <submittedName>
        <fullName evidence="5">4,5-epoxidase</fullName>
    </submittedName>
</protein>
<evidence type="ECO:0000313" key="5">
    <source>
        <dbReference type="EMBL" id="TWJ12187.1"/>
    </source>
</evidence>
<comment type="caution">
    <text evidence="5">The sequence shown here is derived from an EMBL/GenBank/DDBJ whole genome shotgun (WGS) entry which is preliminary data.</text>
</comment>
<dbReference type="OrthoDB" id="8670884at2"/>
<dbReference type="InterPro" id="IPR002938">
    <property type="entry name" value="FAD-bd"/>
</dbReference>
<evidence type="ECO:0000256" key="1">
    <source>
        <dbReference type="ARBA" id="ARBA00001974"/>
    </source>
</evidence>
<dbReference type="Pfam" id="PF21274">
    <property type="entry name" value="Rng_hyd_C"/>
    <property type="match status" value="1"/>
</dbReference>
<accession>A0A562V304</accession>
<dbReference type="Gene3D" id="3.30.70.2450">
    <property type="match status" value="1"/>
</dbReference>
<organism evidence="5 6">
    <name type="scientific">Stackebrandtia albiflava</name>
    <dbReference type="NCBI Taxonomy" id="406432"/>
    <lineage>
        <taxon>Bacteria</taxon>
        <taxon>Bacillati</taxon>
        <taxon>Actinomycetota</taxon>
        <taxon>Actinomycetes</taxon>
        <taxon>Glycomycetales</taxon>
        <taxon>Glycomycetaceae</taxon>
        <taxon>Stackebrandtia</taxon>
    </lineage>
</organism>
<dbReference type="PANTHER" id="PTHR43004:SF19">
    <property type="entry name" value="BINDING MONOOXYGENASE, PUTATIVE (JCVI)-RELATED"/>
    <property type="match status" value="1"/>
</dbReference>